<dbReference type="InterPro" id="IPR004843">
    <property type="entry name" value="Calcineurin-like_PHP"/>
</dbReference>
<keyword evidence="3" id="KW-0472">Membrane</keyword>
<keyword evidence="1" id="KW-0732">Signal</keyword>
<evidence type="ECO:0000313" key="6">
    <source>
        <dbReference type="EMBL" id="MBC5996646.1"/>
    </source>
</evidence>
<dbReference type="SUPFAM" id="SSF55816">
    <property type="entry name" value="5'-nucleotidase (syn. UDP-sugar hydrolase), C-terminal domain"/>
    <property type="match status" value="2"/>
</dbReference>
<feature type="region of interest" description="Disordered" evidence="2">
    <location>
        <begin position="77"/>
        <end position="109"/>
    </location>
</feature>
<dbReference type="InterPro" id="IPR006146">
    <property type="entry name" value="5'-Nucleotdase_CS"/>
</dbReference>
<dbReference type="RefSeq" id="WP_153926192.1">
    <property type="nucleotide sequence ID" value="NZ_JACRWE010000003.1"/>
</dbReference>
<comment type="caution">
    <text evidence="6">The sequence shown here is derived from an EMBL/GenBank/DDBJ whole genome shotgun (WGS) entry which is preliminary data.</text>
</comment>
<feature type="domain" description="5'-Nucleotidase C-terminal" evidence="5">
    <location>
        <begin position="1039"/>
        <end position="1183"/>
    </location>
</feature>
<dbReference type="Gene3D" id="3.60.21.10">
    <property type="match status" value="2"/>
</dbReference>
<name>A0ABR7JNY9_9FIRM</name>
<feature type="region of interest" description="Disordered" evidence="2">
    <location>
        <begin position="1297"/>
        <end position="1376"/>
    </location>
</feature>
<feature type="compositionally biased region" description="Low complexity" evidence="2">
    <location>
        <begin position="1354"/>
        <end position="1372"/>
    </location>
</feature>
<feature type="compositionally biased region" description="Acidic residues" evidence="2">
    <location>
        <begin position="1335"/>
        <end position="1353"/>
    </location>
</feature>
<feature type="domain" description="Calcineurin-like phosphoesterase" evidence="4">
    <location>
        <begin position="116"/>
        <end position="363"/>
    </location>
</feature>
<feature type="region of interest" description="Disordered" evidence="2">
    <location>
        <begin position="35"/>
        <end position="63"/>
    </location>
</feature>
<dbReference type="SUPFAM" id="SSF56300">
    <property type="entry name" value="Metallo-dependent phosphatases"/>
    <property type="match status" value="2"/>
</dbReference>
<evidence type="ECO:0000256" key="2">
    <source>
        <dbReference type="SAM" id="MobiDB-lite"/>
    </source>
</evidence>
<feature type="domain" description="Calcineurin-like phosphoesterase" evidence="4">
    <location>
        <begin position="741"/>
        <end position="954"/>
    </location>
</feature>
<feature type="transmembrane region" description="Helical" evidence="3">
    <location>
        <begin position="1378"/>
        <end position="1396"/>
    </location>
</feature>
<evidence type="ECO:0000256" key="1">
    <source>
        <dbReference type="ARBA" id="ARBA00022729"/>
    </source>
</evidence>
<evidence type="ECO:0000313" key="7">
    <source>
        <dbReference type="Proteomes" id="UP000609849"/>
    </source>
</evidence>
<keyword evidence="3" id="KW-1133">Transmembrane helix</keyword>
<evidence type="ECO:0000256" key="3">
    <source>
        <dbReference type="SAM" id="Phobius"/>
    </source>
</evidence>
<proteinExistence type="predicted"/>
<feature type="compositionally biased region" description="Acidic residues" evidence="2">
    <location>
        <begin position="48"/>
        <end position="63"/>
    </location>
</feature>
<organism evidence="6 7">
    <name type="scientific">Romboutsia faecis</name>
    <dbReference type="NCBI Taxonomy" id="2764597"/>
    <lineage>
        <taxon>Bacteria</taxon>
        <taxon>Bacillati</taxon>
        <taxon>Bacillota</taxon>
        <taxon>Clostridia</taxon>
        <taxon>Peptostreptococcales</taxon>
        <taxon>Peptostreptococcaceae</taxon>
        <taxon>Romboutsia</taxon>
    </lineage>
</organism>
<dbReference type="PANTHER" id="PTHR11575:SF24">
    <property type="entry name" value="5'-NUCLEOTIDASE"/>
    <property type="match status" value="1"/>
</dbReference>
<keyword evidence="7" id="KW-1185">Reference proteome</keyword>
<dbReference type="InterPro" id="IPR008334">
    <property type="entry name" value="5'-Nucleotdase_C"/>
</dbReference>
<dbReference type="Pfam" id="PF02872">
    <property type="entry name" value="5_nucleotid_C"/>
    <property type="match status" value="2"/>
</dbReference>
<dbReference type="InterPro" id="IPR029052">
    <property type="entry name" value="Metallo-depent_PP-like"/>
</dbReference>
<reference evidence="6 7" key="1">
    <citation type="submission" date="2020-08" db="EMBL/GenBank/DDBJ databases">
        <authorList>
            <person name="Liu C."/>
            <person name="Sun Q."/>
        </authorList>
    </citation>
    <scope>NUCLEOTIDE SEQUENCE [LARGE SCALE GENOMIC DNA]</scope>
    <source>
        <strain evidence="6 7">NSJ-18</strain>
    </source>
</reference>
<dbReference type="InterPro" id="IPR036907">
    <property type="entry name" value="5'-Nucleotdase_C_sf"/>
</dbReference>
<dbReference type="NCBIfam" id="NF006938">
    <property type="entry name" value="PRK09420.1"/>
    <property type="match status" value="1"/>
</dbReference>
<dbReference type="InterPro" id="IPR006179">
    <property type="entry name" value="5_nucleotidase/apyrase"/>
</dbReference>
<dbReference type="EMBL" id="JACRWE010000003">
    <property type="protein sequence ID" value="MBC5996646.1"/>
    <property type="molecule type" value="Genomic_DNA"/>
</dbReference>
<feature type="domain" description="5'-Nucleotidase C-terminal" evidence="5">
    <location>
        <begin position="464"/>
        <end position="647"/>
    </location>
</feature>
<protein>
    <submittedName>
        <fullName evidence="6">Bifunctional 2',3'-cyclic-nucleotide 2'-phosphodiesterase/3'-nucleotidase</fullName>
    </submittedName>
</protein>
<sequence length="1402" mass="153758">MVKRNGQRIAAIAIAAALIGQNVEPIFALENLKTAEQVENSENKEISEGETPEEITDSDEDYADQYEAKDALDAIEEAKEESNDETKEKEESSENVKNIESDKNSQDKNDKTTIDFKVMAISDLHANLMNYDYYTGSTTKNSGLVKAATVIKEEKEKANKSSKKEVDNVILVDNGDTIQGTPLANLYAVKQPVAPGEKYPVYKALESLGFDMTTIGNHEVNYGMDYIKQIVKANTSMGMVCANLKDAKSGDLVFDPYKILTETVVDSNGEERELKIGITGVVPQQILNWDKVILDGKVTVDDMVKSVEKYAKEMKNSGADIVVVLGHTGYGEETTDATGAENAGYAISMLEDVDVVVGGHVHRSAKYEVEKENGDITQYVQPLNNGKEVGVVDLKIEVTEDENGNDTYTINDSNSKVNNISVANKANDIETEAVVKEYHEATDKYVNEKSGEVTKDLNSFFTLVADDPSIQIVSDAQKAYVEELIKNNDPSLTPYADLPILSAAAPFKAGSSADNYVDIKAGGLAIRDLSNLYKYDNTMAVIKLNGSDVKEWLEFSANMFNTIDVNSNEEQNLINRDFPTFNFDVIDGIEYEIDVTQKPKYDKTGKVINPDSSRIYNLTYNGQPIDLDQEFLIATNNYRAGGDSFPWNGRQVSVYTTTDESRDVLKKYIEDAGRLEPSIDNNWKFKTIDTDAKVYFTSHENGVNYLSSYPSIYTNKQSAGDRLYKYYYDLSGEKEKSNKITILHTNDTHGRLKADDKVIGIDTVAAIKNNTENSILVDAGDTIHGLPFVTLSKGKDAVDLLNEAGYEYMVPGNHDFNYGYGRLMELFKNSVTLKNGENRLRLLASNVKKDGKSIFESNNIKEMEVNGKTVKVGFFGIATEETAFKTNPNNVKGIDFTNPVKAAKEQVKELEDNGADVIVALSHIGTDESSEPTAYDVINAVDGIDVYVDGHSHTTFKNGEKVKDTLLVSTGEYLSNLGKVELELNDKNEVVNATASLITKEETLSITPDEKVASKIEEINSTQEEVLSEVIGNNAIDLDGDRNSVRYGETNLGNLITDAMLNETDADLAITNGGGIRASIAKGDITKGDVVSVLPFGNFIVTKQLTGAQIKEVLEFGVRAYGESLGGFPHVAGIKFVVDPSRAVGDRIISLTINGKDLDMNKTYTVATNDFMAAGGDDYPCFGDLPTLNEYSSLEESVANFIKTLGTVSYTKQGRILAGTMIDGVIKVKVESEYIKDILTSVITFGYTVEISEEGDKSIVKIYDPKAKNRSLIAILEVKDATIEELNKLVEEIREELENNKPDNGGNDNEDQDGNNGNGESDNEDQDGNNGNGESDNEDQDGNNGNDESDNEDQNGSQNGNNVNSNRPSNPQTGDANLLGYVGLSVAAMAGVFVNNRRRREK</sequence>
<dbReference type="PROSITE" id="PS00785">
    <property type="entry name" value="5_NUCLEOTIDASE_1"/>
    <property type="match status" value="1"/>
</dbReference>
<gene>
    <name evidence="6" type="ORF">H8923_07730</name>
</gene>
<dbReference type="Proteomes" id="UP000609849">
    <property type="component" value="Unassembled WGS sequence"/>
</dbReference>
<accession>A0ABR7JNY9</accession>
<evidence type="ECO:0000259" key="4">
    <source>
        <dbReference type="Pfam" id="PF00149"/>
    </source>
</evidence>
<dbReference type="Pfam" id="PF00149">
    <property type="entry name" value="Metallophos"/>
    <property type="match status" value="2"/>
</dbReference>
<keyword evidence="3" id="KW-0812">Transmembrane</keyword>
<dbReference type="Gene3D" id="3.90.780.10">
    <property type="entry name" value="5'-Nucleotidase, C-terminal domain"/>
    <property type="match status" value="2"/>
</dbReference>
<dbReference type="PANTHER" id="PTHR11575">
    <property type="entry name" value="5'-NUCLEOTIDASE-RELATED"/>
    <property type="match status" value="1"/>
</dbReference>
<evidence type="ECO:0000259" key="5">
    <source>
        <dbReference type="Pfam" id="PF02872"/>
    </source>
</evidence>
<dbReference type="PRINTS" id="PR01607">
    <property type="entry name" value="APYRASEFAMLY"/>
</dbReference>